<dbReference type="Proteomes" id="UP000005222">
    <property type="component" value="Chromosome G"/>
</dbReference>
<evidence type="ECO:0000313" key="3">
    <source>
        <dbReference type="EMBL" id="CCE81265.1"/>
    </source>
</evidence>
<feature type="region of interest" description="Disordered" evidence="1">
    <location>
        <begin position="33"/>
        <end position="54"/>
    </location>
</feature>
<proteinExistence type="predicted"/>
<evidence type="ECO:0000313" key="4">
    <source>
        <dbReference type="Proteomes" id="UP000005222"/>
    </source>
</evidence>
<dbReference type="InParanoid" id="G8YJK5"/>
<evidence type="ECO:0000256" key="1">
    <source>
        <dbReference type="SAM" id="MobiDB-lite"/>
    </source>
</evidence>
<accession>G8YJK5</accession>
<dbReference type="AlphaFoldDB" id="G8YJK5"/>
<keyword evidence="4" id="KW-1185">Reference proteome</keyword>
<gene>
    <name evidence="2" type="primary">Piso0_003617</name>
    <name evidence="2" type="ORF">GNLVRS01_PISO0G16264g</name>
    <name evidence="3" type="ORF">GNLVRS01_PISO0H16265g</name>
</gene>
<dbReference type="EMBL" id="FO082053">
    <property type="protein sequence ID" value="CCE80500.1"/>
    <property type="molecule type" value="Genomic_DNA"/>
</dbReference>
<evidence type="ECO:0000313" key="2">
    <source>
        <dbReference type="EMBL" id="CCE80500.1"/>
    </source>
</evidence>
<dbReference type="EMBL" id="FO082052">
    <property type="protein sequence ID" value="CCE81265.1"/>
    <property type="molecule type" value="Genomic_DNA"/>
</dbReference>
<reference evidence="4" key="2">
    <citation type="journal article" date="2012" name="G3 (Bethesda)">
        <title>Pichia sorbitophila, an interspecies yeast hybrid reveals early steps of genome resolution following polyploidization.</title>
        <authorList>
            <person name="Leh Louis V."/>
            <person name="Despons L."/>
            <person name="Friedrich A."/>
            <person name="Martin T."/>
            <person name="Durrens P."/>
            <person name="Casaregola S."/>
            <person name="Neuveglise C."/>
            <person name="Fairhead C."/>
            <person name="Marck C."/>
            <person name="Cruz J.A."/>
            <person name="Straub M.L."/>
            <person name="Kugler V."/>
            <person name="Sacerdot C."/>
            <person name="Uzunov Z."/>
            <person name="Thierry A."/>
            <person name="Weiss S."/>
            <person name="Bleykasten C."/>
            <person name="De Montigny J."/>
            <person name="Jacques N."/>
            <person name="Jung P."/>
            <person name="Lemaire M."/>
            <person name="Mallet S."/>
            <person name="Morel G."/>
            <person name="Richard G.F."/>
            <person name="Sarkar A."/>
            <person name="Savel G."/>
            <person name="Schacherer J."/>
            <person name="Seret M.L."/>
            <person name="Talla E."/>
            <person name="Samson G."/>
            <person name="Jubin C."/>
            <person name="Poulain J."/>
            <person name="Vacherie B."/>
            <person name="Barbe V."/>
            <person name="Pelletier E."/>
            <person name="Sherman D.J."/>
            <person name="Westhof E."/>
            <person name="Weissenbach J."/>
            <person name="Baret P.V."/>
            <person name="Wincker P."/>
            <person name="Gaillardin C."/>
            <person name="Dujon B."/>
            <person name="Souciet J.L."/>
        </authorList>
    </citation>
    <scope>NUCLEOTIDE SEQUENCE [LARGE SCALE GENOMIC DNA]</scope>
    <source>
        <strain evidence="4">ATCC MYA-4447 / BCRC 22081 / CBS 7064 / NBRC 10061 / NRRL Y-12695</strain>
    </source>
</reference>
<organism evidence="2 4">
    <name type="scientific">Pichia sorbitophila (strain ATCC MYA-4447 / BCRC 22081 / CBS 7064 / NBRC 10061 / NRRL Y-12695)</name>
    <name type="common">Hybrid yeast</name>
    <dbReference type="NCBI Taxonomy" id="559304"/>
    <lineage>
        <taxon>Eukaryota</taxon>
        <taxon>Fungi</taxon>
        <taxon>Dikarya</taxon>
        <taxon>Ascomycota</taxon>
        <taxon>Saccharomycotina</taxon>
        <taxon>Pichiomycetes</taxon>
        <taxon>Debaryomycetaceae</taxon>
        <taxon>Millerozyma</taxon>
    </lineage>
</organism>
<reference evidence="2" key="1">
    <citation type="submission" date="2011-10" db="EMBL/GenBank/DDBJ databases">
        <authorList>
            <person name="Genoscope - CEA"/>
        </authorList>
    </citation>
    <scope>NUCLEOTIDE SEQUENCE</scope>
</reference>
<dbReference type="Proteomes" id="UP000005222">
    <property type="component" value="Chromosome H"/>
</dbReference>
<protein>
    <submittedName>
        <fullName evidence="2">Piso0_003617 protein</fullName>
    </submittedName>
</protein>
<name>G8YJK5_PICSO</name>
<dbReference type="HOGENOM" id="CLU_2292703_0_0_1"/>
<feature type="compositionally biased region" description="Polar residues" evidence="1">
    <location>
        <begin position="43"/>
        <end position="52"/>
    </location>
</feature>
<sequence length="101" mass="11277">MDMGRDIIGIFSFGPNCFVGTKLQRRLQALQTGYQAARRSRTRPQSNASPKKTQVAFHSMWTLPAISSSERQSCPTIGAPQGSLLHSIEQLHVAEHTERRI</sequence>